<dbReference type="InterPro" id="IPR027417">
    <property type="entry name" value="P-loop_NTPase"/>
</dbReference>
<dbReference type="Pfam" id="PF00004">
    <property type="entry name" value="AAA"/>
    <property type="match status" value="1"/>
</dbReference>
<accession>A0A2T2NZJ6</accession>
<protein>
    <submittedName>
        <fullName evidence="2">P-loop containing nucleoside triphosphate hydrolase protein</fullName>
    </submittedName>
</protein>
<evidence type="ECO:0000259" key="1">
    <source>
        <dbReference type="SMART" id="SM00382"/>
    </source>
</evidence>
<dbReference type="OrthoDB" id="10042665at2759"/>
<feature type="domain" description="AAA+ ATPase" evidence="1">
    <location>
        <begin position="56"/>
        <end position="179"/>
    </location>
</feature>
<sequence length="250" mass="28672">MWMYFFVEKLRPVFWDEQAISRLVIPHDRKELVQALVTEHVQGQSEFDDTIKGKGKGLVFLLHGPPGVGKTLTAECIAEYSKHPLYTVTAGSLGSDPTEVERNLSRTFSLAKAWNAILLIDEADIFLEQRSEHESNRNAFVSIFLRNLEYYQGILFLTTNRLNTFDDAFQSRIHARKAVWRQFLLSRSDVPVDVSEEALEKLGTVKVNGREIKNIAKTADILAKYRKVPLVLSIVEEVLQYQQEFRSAFH</sequence>
<name>A0A2T2NZJ6_CORCC</name>
<dbReference type="STRING" id="1448308.A0A2T2NZJ6"/>
<dbReference type="SUPFAM" id="SSF52540">
    <property type="entry name" value="P-loop containing nucleoside triphosphate hydrolases"/>
    <property type="match status" value="1"/>
</dbReference>
<dbReference type="PANTHER" id="PTHR46411">
    <property type="entry name" value="FAMILY ATPASE, PUTATIVE-RELATED"/>
    <property type="match status" value="1"/>
</dbReference>
<keyword evidence="3" id="KW-1185">Reference proteome</keyword>
<dbReference type="SMART" id="SM00382">
    <property type="entry name" value="AAA"/>
    <property type="match status" value="1"/>
</dbReference>
<dbReference type="Gene3D" id="3.40.50.300">
    <property type="entry name" value="P-loop containing nucleotide triphosphate hydrolases"/>
    <property type="match status" value="1"/>
</dbReference>
<gene>
    <name evidence="2" type="ORF">BS50DRAFT_598015</name>
</gene>
<dbReference type="GO" id="GO:0016887">
    <property type="term" value="F:ATP hydrolysis activity"/>
    <property type="evidence" value="ECO:0007669"/>
    <property type="project" value="InterPro"/>
</dbReference>
<dbReference type="InterPro" id="IPR003593">
    <property type="entry name" value="AAA+_ATPase"/>
</dbReference>
<evidence type="ECO:0000313" key="2">
    <source>
        <dbReference type="EMBL" id="PSN70823.1"/>
    </source>
</evidence>
<evidence type="ECO:0000313" key="3">
    <source>
        <dbReference type="Proteomes" id="UP000240883"/>
    </source>
</evidence>
<dbReference type="PANTHER" id="PTHR46411:SF3">
    <property type="entry name" value="AAA+ ATPASE DOMAIN-CONTAINING PROTEIN"/>
    <property type="match status" value="1"/>
</dbReference>
<dbReference type="Proteomes" id="UP000240883">
    <property type="component" value="Unassembled WGS sequence"/>
</dbReference>
<reference evidence="2 3" key="1">
    <citation type="journal article" date="2018" name="Front. Microbiol.">
        <title>Genome-Wide Analysis of Corynespora cassiicola Leaf Fall Disease Putative Effectors.</title>
        <authorList>
            <person name="Lopez D."/>
            <person name="Ribeiro S."/>
            <person name="Label P."/>
            <person name="Fumanal B."/>
            <person name="Venisse J.S."/>
            <person name="Kohler A."/>
            <person name="de Oliveira R.R."/>
            <person name="Labutti K."/>
            <person name="Lipzen A."/>
            <person name="Lail K."/>
            <person name="Bauer D."/>
            <person name="Ohm R.A."/>
            <person name="Barry K.W."/>
            <person name="Spatafora J."/>
            <person name="Grigoriev I.V."/>
            <person name="Martin F.M."/>
            <person name="Pujade-Renaud V."/>
        </authorList>
    </citation>
    <scope>NUCLEOTIDE SEQUENCE [LARGE SCALE GENOMIC DNA]</scope>
    <source>
        <strain evidence="2 3">Philippines</strain>
    </source>
</reference>
<dbReference type="EMBL" id="KZ678131">
    <property type="protein sequence ID" value="PSN70823.1"/>
    <property type="molecule type" value="Genomic_DNA"/>
</dbReference>
<proteinExistence type="predicted"/>
<organism evidence="2 3">
    <name type="scientific">Corynespora cassiicola Philippines</name>
    <dbReference type="NCBI Taxonomy" id="1448308"/>
    <lineage>
        <taxon>Eukaryota</taxon>
        <taxon>Fungi</taxon>
        <taxon>Dikarya</taxon>
        <taxon>Ascomycota</taxon>
        <taxon>Pezizomycotina</taxon>
        <taxon>Dothideomycetes</taxon>
        <taxon>Pleosporomycetidae</taxon>
        <taxon>Pleosporales</taxon>
        <taxon>Corynesporascaceae</taxon>
        <taxon>Corynespora</taxon>
    </lineage>
</organism>
<dbReference type="CDD" id="cd19481">
    <property type="entry name" value="RecA-like_protease"/>
    <property type="match status" value="1"/>
</dbReference>
<dbReference type="GO" id="GO:0005524">
    <property type="term" value="F:ATP binding"/>
    <property type="evidence" value="ECO:0007669"/>
    <property type="project" value="InterPro"/>
</dbReference>
<dbReference type="AlphaFoldDB" id="A0A2T2NZJ6"/>
<dbReference type="InterPro" id="IPR003959">
    <property type="entry name" value="ATPase_AAA_core"/>
</dbReference>
<keyword evidence="2" id="KW-0378">Hydrolase</keyword>